<organism evidence="2 3">
    <name type="scientific">Lineolata rhizophorae</name>
    <dbReference type="NCBI Taxonomy" id="578093"/>
    <lineage>
        <taxon>Eukaryota</taxon>
        <taxon>Fungi</taxon>
        <taxon>Dikarya</taxon>
        <taxon>Ascomycota</taxon>
        <taxon>Pezizomycotina</taxon>
        <taxon>Dothideomycetes</taxon>
        <taxon>Dothideomycetes incertae sedis</taxon>
        <taxon>Lineolatales</taxon>
        <taxon>Lineolataceae</taxon>
        <taxon>Lineolata</taxon>
    </lineage>
</organism>
<sequence>MARGIETGTGIATVTACVAMIAFRTGGLHLEHARRGVIAETHETIMRRGSWTSAARSGIREMDRHQLDRPTRTRRWEVRRLVAQDLGVVGVAATRGTARAVAEPIPMIRSARGVDRRAHRVETRTTETSTAATTAGLAGATTTTGGFFATRWIGIASETERETGRIGSANAFPASEKRSETCARTGTETETAQGLVSRDFNQTLIPDTKDLPWCRRRRIPSRHMRLSVAPAPMPVAITSLQGARRLHWRQGRSSKHLAAARARSRRTCLRADWRRQGKSTCIVVRRRCRSLCLPSAPSLSLSRQGRSRMCGRLRSPRRSRRSPSNRLLLFRLRRRHLRSSRPRELPQRLRRHWWCSRRLGRKRTVSRGRVSRHRPKKG</sequence>
<keyword evidence="3" id="KW-1185">Reference proteome</keyword>
<evidence type="ECO:0000313" key="2">
    <source>
        <dbReference type="EMBL" id="KAF2457092.1"/>
    </source>
</evidence>
<reference evidence="2" key="1">
    <citation type="journal article" date="2020" name="Stud. Mycol.">
        <title>101 Dothideomycetes genomes: a test case for predicting lifestyles and emergence of pathogens.</title>
        <authorList>
            <person name="Haridas S."/>
            <person name="Albert R."/>
            <person name="Binder M."/>
            <person name="Bloem J."/>
            <person name="Labutti K."/>
            <person name="Salamov A."/>
            <person name="Andreopoulos B."/>
            <person name="Baker S."/>
            <person name="Barry K."/>
            <person name="Bills G."/>
            <person name="Bluhm B."/>
            <person name="Cannon C."/>
            <person name="Castanera R."/>
            <person name="Culley D."/>
            <person name="Daum C."/>
            <person name="Ezra D."/>
            <person name="Gonzalez J."/>
            <person name="Henrissat B."/>
            <person name="Kuo A."/>
            <person name="Liang C."/>
            <person name="Lipzen A."/>
            <person name="Lutzoni F."/>
            <person name="Magnuson J."/>
            <person name="Mondo S."/>
            <person name="Nolan M."/>
            <person name="Ohm R."/>
            <person name="Pangilinan J."/>
            <person name="Park H.-J."/>
            <person name="Ramirez L."/>
            <person name="Alfaro M."/>
            <person name="Sun H."/>
            <person name="Tritt A."/>
            <person name="Yoshinaga Y."/>
            <person name="Zwiers L.-H."/>
            <person name="Turgeon B."/>
            <person name="Goodwin S."/>
            <person name="Spatafora J."/>
            <person name="Crous P."/>
            <person name="Grigoriev I."/>
        </authorList>
    </citation>
    <scope>NUCLEOTIDE SEQUENCE</scope>
    <source>
        <strain evidence="2">ATCC 16933</strain>
    </source>
</reference>
<proteinExistence type="predicted"/>
<accession>A0A6A6P019</accession>
<dbReference type="Proteomes" id="UP000799766">
    <property type="component" value="Unassembled WGS sequence"/>
</dbReference>
<feature type="region of interest" description="Disordered" evidence="1">
    <location>
        <begin position="297"/>
        <end position="325"/>
    </location>
</feature>
<feature type="compositionally biased region" description="Basic residues" evidence="1">
    <location>
        <begin position="305"/>
        <end position="323"/>
    </location>
</feature>
<evidence type="ECO:0000313" key="3">
    <source>
        <dbReference type="Proteomes" id="UP000799766"/>
    </source>
</evidence>
<evidence type="ECO:0000256" key="1">
    <source>
        <dbReference type="SAM" id="MobiDB-lite"/>
    </source>
</evidence>
<dbReference type="EMBL" id="MU001681">
    <property type="protein sequence ID" value="KAF2457092.1"/>
    <property type="molecule type" value="Genomic_DNA"/>
</dbReference>
<gene>
    <name evidence="2" type="ORF">BDY21DRAFT_344908</name>
</gene>
<name>A0A6A6P019_9PEZI</name>
<dbReference type="AlphaFoldDB" id="A0A6A6P019"/>
<dbReference type="PROSITE" id="PS51257">
    <property type="entry name" value="PROKAR_LIPOPROTEIN"/>
    <property type="match status" value="1"/>
</dbReference>
<protein>
    <submittedName>
        <fullName evidence="2">Uncharacterized protein</fullName>
    </submittedName>
</protein>